<name>A0AAV4MY35_CAEEX</name>
<dbReference type="EMBL" id="BPLR01002681">
    <property type="protein sequence ID" value="GIX76625.1"/>
    <property type="molecule type" value="Genomic_DNA"/>
</dbReference>
<dbReference type="AlphaFoldDB" id="A0AAV4MY35"/>
<evidence type="ECO:0000313" key="1">
    <source>
        <dbReference type="EMBL" id="GIX76625.1"/>
    </source>
</evidence>
<proteinExistence type="predicted"/>
<accession>A0AAV4MY35</accession>
<protein>
    <submittedName>
        <fullName evidence="1">Uncharacterized protein</fullName>
    </submittedName>
</protein>
<organism evidence="1 2">
    <name type="scientific">Caerostris extrusa</name>
    <name type="common">Bark spider</name>
    <name type="synonym">Caerostris bankana</name>
    <dbReference type="NCBI Taxonomy" id="172846"/>
    <lineage>
        <taxon>Eukaryota</taxon>
        <taxon>Metazoa</taxon>
        <taxon>Ecdysozoa</taxon>
        <taxon>Arthropoda</taxon>
        <taxon>Chelicerata</taxon>
        <taxon>Arachnida</taxon>
        <taxon>Araneae</taxon>
        <taxon>Araneomorphae</taxon>
        <taxon>Entelegynae</taxon>
        <taxon>Araneoidea</taxon>
        <taxon>Araneidae</taxon>
        <taxon>Caerostris</taxon>
    </lineage>
</organism>
<gene>
    <name evidence="1" type="ORF">CEXT_736171</name>
</gene>
<dbReference type="Proteomes" id="UP001054945">
    <property type="component" value="Unassembled WGS sequence"/>
</dbReference>
<reference evidence="1 2" key="1">
    <citation type="submission" date="2021-06" db="EMBL/GenBank/DDBJ databases">
        <title>Caerostris extrusa draft genome.</title>
        <authorList>
            <person name="Kono N."/>
            <person name="Arakawa K."/>
        </authorList>
    </citation>
    <scope>NUCLEOTIDE SEQUENCE [LARGE SCALE GENOMIC DNA]</scope>
</reference>
<sequence>MPFQQVISESIPVLRCRAMNWPRNHINLPPTQVARVYCPREREPPNCFCLVDTRACLRIGGKPTPEAAIKVKEPFKSTHISSKTKNTEWVCYCLKEETLQVAKRRKLNTFCFSSNLLRDDLS</sequence>
<evidence type="ECO:0000313" key="2">
    <source>
        <dbReference type="Proteomes" id="UP001054945"/>
    </source>
</evidence>
<keyword evidence="2" id="KW-1185">Reference proteome</keyword>
<comment type="caution">
    <text evidence="1">The sequence shown here is derived from an EMBL/GenBank/DDBJ whole genome shotgun (WGS) entry which is preliminary data.</text>
</comment>